<sequence>MAAFDLWTPEFCLGCDKQTDGTAYCSESCRLGDFEKSSTPSSVASSPGPNTPSYPWSASRQQHGQHHSNKLYLAPAYDFTNAQPYGSTPLRQSYLSTPRSTTTSTRRTLTTSSSNSSLCSMQSTTSSATDASQLSDKARKELHAYANSFEQARLQRRRSY</sequence>
<evidence type="ECO:0000256" key="1">
    <source>
        <dbReference type="SAM" id="MobiDB-lite"/>
    </source>
</evidence>
<dbReference type="InterPro" id="IPR024368">
    <property type="entry name" value="Ecl1/2/3"/>
</dbReference>
<feature type="compositionally biased region" description="Low complexity" evidence="1">
    <location>
        <begin position="37"/>
        <end position="48"/>
    </location>
</feature>
<evidence type="ECO:0000313" key="3">
    <source>
        <dbReference type="Proteomes" id="UP000295703"/>
    </source>
</evidence>
<feature type="compositionally biased region" description="Low complexity" evidence="1">
    <location>
        <begin position="93"/>
        <end position="135"/>
    </location>
</feature>
<feature type="region of interest" description="Disordered" evidence="1">
    <location>
        <begin position="83"/>
        <end position="135"/>
    </location>
</feature>
<proteinExistence type="predicted"/>
<protein>
    <recommendedName>
        <fullName evidence="4">Life-span regulatory factor domain-containing protein</fullName>
    </recommendedName>
</protein>
<feature type="region of interest" description="Disordered" evidence="1">
    <location>
        <begin position="36"/>
        <end position="70"/>
    </location>
</feature>
<keyword evidence="3" id="KW-1185">Reference proteome</keyword>
<gene>
    <name evidence="2" type="ORF">CTRI78_v003372</name>
</gene>
<dbReference type="AlphaFoldDB" id="A0A4R8RJK1"/>
<dbReference type="Pfam" id="PF12855">
    <property type="entry name" value="Ecl1"/>
    <property type="match status" value="1"/>
</dbReference>
<dbReference type="EMBL" id="RYZW01000020">
    <property type="protein sequence ID" value="TDZ65952.1"/>
    <property type="molecule type" value="Genomic_DNA"/>
</dbReference>
<name>A0A4R8RJK1_COLTR</name>
<evidence type="ECO:0000313" key="2">
    <source>
        <dbReference type="EMBL" id="TDZ65952.1"/>
    </source>
</evidence>
<evidence type="ECO:0008006" key="4">
    <source>
        <dbReference type="Google" id="ProtNLM"/>
    </source>
</evidence>
<comment type="caution">
    <text evidence="2">The sequence shown here is derived from an EMBL/GenBank/DDBJ whole genome shotgun (WGS) entry which is preliminary data.</text>
</comment>
<reference evidence="2 3" key="1">
    <citation type="submission" date="2018-12" db="EMBL/GenBank/DDBJ databases">
        <title>Genome sequence and assembly of Colletotrichum trifolii.</title>
        <authorList>
            <person name="Gan P."/>
            <person name="Shirasu K."/>
        </authorList>
    </citation>
    <scope>NUCLEOTIDE SEQUENCE [LARGE SCALE GENOMIC DNA]</scope>
    <source>
        <strain evidence="2 3">543-2</strain>
    </source>
</reference>
<dbReference type="Proteomes" id="UP000295703">
    <property type="component" value="Unassembled WGS sequence"/>
</dbReference>
<organism evidence="2 3">
    <name type="scientific">Colletotrichum trifolii</name>
    <dbReference type="NCBI Taxonomy" id="5466"/>
    <lineage>
        <taxon>Eukaryota</taxon>
        <taxon>Fungi</taxon>
        <taxon>Dikarya</taxon>
        <taxon>Ascomycota</taxon>
        <taxon>Pezizomycotina</taxon>
        <taxon>Sordariomycetes</taxon>
        <taxon>Hypocreomycetidae</taxon>
        <taxon>Glomerellales</taxon>
        <taxon>Glomerellaceae</taxon>
        <taxon>Colletotrichum</taxon>
        <taxon>Colletotrichum orbiculare species complex</taxon>
    </lineage>
</organism>
<feature type="compositionally biased region" description="Polar residues" evidence="1">
    <location>
        <begin position="51"/>
        <end position="62"/>
    </location>
</feature>
<accession>A0A4R8RJK1</accession>